<name>A1BJE2_CHLPD</name>
<accession>A1BJE2</accession>
<dbReference type="AlphaFoldDB" id="A1BJE2"/>
<dbReference type="EMBL" id="CP000492">
    <property type="protein sequence ID" value="ABL66519.1"/>
    <property type="molecule type" value="Genomic_DNA"/>
</dbReference>
<gene>
    <name evidence="1" type="ordered locus">Cpha266_2531</name>
</gene>
<keyword evidence="2" id="KW-1185">Reference proteome</keyword>
<dbReference type="eggNOG" id="ENOG502ZAJX">
    <property type="taxonomic scope" value="Bacteria"/>
</dbReference>
<sequence length="533" mass="57648" precursor="true">MATVKSTWATSPIVANGILSAPEWAAAGVMPIPAGFMMVKNDNTFLYVALDMVGDSGADPGVGDYFWFSIDCNGNGAITPGVDVNYSIYPMLPVRIGRQYYLGPGRWTGLQNTPSPAIATNGFGPSPRSRTSHRIWELRIPLSEIGITDLGSHPDPAVHFGLRVASRNPVFTFDFPAGFYSNFSNLHAILLAKTPTFAPGVAGPVIGSVGLIPATSPQINGGYATTAPSYYLHVDEAAFGGTLTIIGNRTTMQSLWAAGARKYRILHRAGSSGAFTPLLQSWNNYRWNGATSTLESIAWDSLQMYPLPDPTKDYSIDDLLIQWNTIGSTGIHELKAEFFRDDPARTPVASAPQTLQLMIDNNIPYTDIINVLHDGAPVAACAMETMTSATDGVQITITVTDLEAHLKDFTLKAHWGNGESTTVYSDNYPAHRNPLHQWSGVTSLVVPPAEWVPPRTCAYQFRLSATARVTNGYTYIGYVEDAYHVTLIKPGSPAPRAIKLTESILPFGQLSGEAAPEIGIEPKKLGIETFPVR</sequence>
<dbReference type="RefSeq" id="WP_011746296.1">
    <property type="nucleotide sequence ID" value="NC_008639.1"/>
</dbReference>
<organism evidence="1 2">
    <name type="scientific">Chlorobium phaeobacteroides (strain DSM 266 / SMG 266 / 2430)</name>
    <dbReference type="NCBI Taxonomy" id="290317"/>
    <lineage>
        <taxon>Bacteria</taxon>
        <taxon>Pseudomonadati</taxon>
        <taxon>Chlorobiota</taxon>
        <taxon>Chlorobiia</taxon>
        <taxon>Chlorobiales</taxon>
        <taxon>Chlorobiaceae</taxon>
        <taxon>Chlorobium/Pelodictyon group</taxon>
        <taxon>Chlorobium</taxon>
    </lineage>
</organism>
<dbReference type="HOGENOM" id="CLU_500349_0_0_10"/>
<evidence type="ECO:0000313" key="1">
    <source>
        <dbReference type="EMBL" id="ABL66519.1"/>
    </source>
</evidence>
<proteinExistence type="predicted"/>
<evidence type="ECO:0000313" key="2">
    <source>
        <dbReference type="Proteomes" id="UP000008701"/>
    </source>
</evidence>
<dbReference type="Proteomes" id="UP000008701">
    <property type="component" value="Chromosome"/>
</dbReference>
<dbReference type="KEGG" id="cph:Cpha266_2531"/>
<reference evidence="1 2" key="1">
    <citation type="submission" date="2006-12" db="EMBL/GenBank/DDBJ databases">
        <title>Complete sequence of Chlorobium phaeobacteroides DSM 266.</title>
        <authorList>
            <consortium name="US DOE Joint Genome Institute"/>
            <person name="Copeland A."/>
            <person name="Lucas S."/>
            <person name="Lapidus A."/>
            <person name="Barry K."/>
            <person name="Detter J.C."/>
            <person name="Glavina del Rio T."/>
            <person name="Hammon N."/>
            <person name="Israni S."/>
            <person name="Pitluck S."/>
            <person name="Goltsman E."/>
            <person name="Schmutz J."/>
            <person name="Larimer F."/>
            <person name="Land M."/>
            <person name="Hauser L."/>
            <person name="Mikhailova N."/>
            <person name="Li T."/>
            <person name="Overmann J."/>
            <person name="Bryant D.A."/>
            <person name="Richardson P."/>
        </authorList>
    </citation>
    <scope>NUCLEOTIDE SEQUENCE [LARGE SCALE GENOMIC DNA]</scope>
    <source>
        <strain evidence="1 2">DSM 266</strain>
    </source>
</reference>
<protein>
    <submittedName>
        <fullName evidence="1">Uncharacterized protein</fullName>
    </submittedName>
</protein>
<dbReference type="OrthoDB" id="1488646at2"/>